<evidence type="ECO:0000256" key="2">
    <source>
        <dbReference type="ARBA" id="ARBA00005695"/>
    </source>
</evidence>
<feature type="transmembrane region" description="Helical" evidence="5">
    <location>
        <begin position="21"/>
        <end position="41"/>
    </location>
</feature>
<keyword evidence="5" id="KW-1133">Transmembrane helix</keyword>
<dbReference type="Gene3D" id="3.10.105.10">
    <property type="entry name" value="Dipeptide-binding Protein, Domain 3"/>
    <property type="match status" value="1"/>
</dbReference>
<evidence type="ECO:0000259" key="6">
    <source>
        <dbReference type="Pfam" id="PF00496"/>
    </source>
</evidence>
<reference evidence="7 8" key="1">
    <citation type="submission" date="2018-03" db="EMBL/GenBank/DDBJ databases">
        <title>The draft genome of Mesorhizobium soli JCM 19897.</title>
        <authorList>
            <person name="Li L."/>
            <person name="Liu L."/>
            <person name="Liang L."/>
            <person name="Wang T."/>
            <person name="Zhang X."/>
        </authorList>
    </citation>
    <scope>NUCLEOTIDE SEQUENCE [LARGE SCALE GENOMIC DNA]</scope>
    <source>
        <strain evidence="7 8">JCM 19897</strain>
    </source>
</reference>
<sequence length="529" mass="59307">MNDHLDTLKRSLIGGQIDRRGFMTGALAFGVGLSMASSAYAQAEKATPKQGGTLRVGFLQGSTSDSFDPATYNNDFMFVTNYAVFNHLTEFAPGGAIAPELAESFEAEPGAKVWTFKLRKDVEFSDGRKLTAADVLASIDYHRGEDSKSAVKPVLAQIAEMKASDDHTVVFTLTTGNADFPYIFADYHLCIKQASDGKIDPMSRIGTGGYTVESFEPGVRIKLKRRDSYWKEGRAHFEQVEITTISDTAARMNALMTGQVDVVDRPDLKTIHLLKRAPGVRVETTSGTLHYTMPMHVNTPPYDNRDVRTALKLAINREELVEKILRGYGTVGNDHPVAKSMPFFDPAIEQRAYDPEKAKFHLKQAGLSSLDVQLFTSEAAFEGAVDASLLYAEQAKKAGINIEVVRQPSDGYWSNVWLVKPFCTSYWGGRPTPDWMFTAGYSKDAEWNDTKWQNERFNTLLLEARAEIDQNKRAEMYSEMQRLCRDDGGALIPMFGQYVFALRDQVQHGELSEQWNLDSLRFVERWWMA</sequence>
<dbReference type="AlphaFoldDB" id="A0A2P7RSC2"/>
<dbReference type="Gene3D" id="3.40.190.10">
    <property type="entry name" value="Periplasmic binding protein-like II"/>
    <property type="match status" value="1"/>
</dbReference>
<feature type="domain" description="Solute-binding protein family 5" evidence="6">
    <location>
        <begin position="97"/>
        <end position="447"/>
    </location>
</feature>
<gene>
    <name evidence="7" type="ORF">C7I85_28395</name>
</gene>
<dbReference type="CDD" id="cd08503">
    <property type="entry name" value="PBP2_NikA_DppA_OppA_like_17"/>
    <property type="match status" value="1"/>
</dbReference>
<dbReference type="GO" id="GO:0030288">
    <property type="term" value="C:outer membrane-bounded periplasmic space"/>
    <property type="evidence" value="ECO:0007669"/>
    <property type="project" value="UniProtKB-ARBA"/>
</dbReference>
<dbReference type="EMBL" id="PXYL01000031">
    <property type="protein sequence ID" value="PSJ53121.1"/>
    <property type="molecule type" value="Genomic_DNA"/>
</dbReference>
<keyword evidence="4" id="KW-0732">Signal</keyword>
<evidence type="ECO:0000256" key="4">
    <source>
        <dbReference type="ARBA" id="ARBA00022729"/>
    </source>
</evidence>
<dbReference type="GO" id="GO:0015833">
    <property type="term" value="P:peptide transport"/>
    <property type="evidence" value="ECO:0007669"/>
    <property type="project" value="TreeGrafter"/>
</dbReference>
<dbReference type="PROSITE" id="PS51318">
    <property type="entry name" value="TAT"/>
    <property type="match status" value="1"/>
</dbReference>
<evidence type="ECO:0000313" key="7">
    <source>
        <dbReference type="EMBL" id="PSJ53121.1"/>
    </source>
</evidence>
<evidence type="ECO:0000256" key="5">
    <source>
        <dbReference type="SAM" id="Phobius"/>
    </source>
</evidence>
<evidence type="ECO:0000313" key="8">
    <source>
        <dbReference type="Proteomes" id="UP000240653"/>
    </source>
</evidence>
<dbReference type="GO" id="GO:1904680">
    <property type="term" value="F:peptide transmembrane transporter activity"/>
    <property type="evidence" value="ECO:0007669"/>
    <property type="project" value="TreeGrafter"/>
</dbReference>
<comment type="similarity">
    <text evidence="2">Belongs to the bacterial solute-binding protein 5 family.</text>
</comment>
<evidence type="ECO:0000256" key="1">
    <source>
        <dbReference type="ARBA" id="ARBA00004418"/>
    </source>
</evidence>
<dbReference type="Pfam" id="PF00496">
    <property type="entry name" value="SBP_bac_5"/>
    <property type="match status" value="1"/>
</dbReference>
<proteinExistence type="inferred from homology"/>
<organism evidence="7 8">
    <name type="scientific">Pseudaminobacter soli</name>
    <name type="common">ex Li et al. 2025</name>
    <dbReference type="NCBI Taxonomy" id="1295366"/>
    <lineage>
        <taxon>Bacteria</taxon>
        <taxon>Pseudomonadati</taxon>
        <taxon>Pseudomonadota</taxon>
        <taxon>Alphaproteobacteria</taxon>
        <taxon>Hyphomicrobiales</taxon>
        <taxon>Phyllobacteriaceae</taxon>
        <taxon>Pseudaminobacter</taxon>
    </lineage>
</organism>
<dbReference type="PIRSF" id="PIRSF002741">
    <property type="entry name" value="MppA"/>
    <property type="match status" value="1"/>
</dbReference>
<dbReference type="SUPFAM" id="SSF53850">
    <property type="entry name" value="Periplasmic binding protein-like II"/>
    <property type="match status" value="1"/>
</dbReference>
<comment type="caution">
    <text evidence="7">The sequence shown here is derived from an EMBL/GenBank/DDBJ whole genome shotgun (WGS) entry which is preliminary data.</text>
</comment>
<keyword evidence="8" id="KW-1185">Reference proteome</keyword>
<dbReference type="PANTHER" id="PTHR30290:SF10">
    <property type="entry name" value="PERIPLASMIC OLIGOPEPTIDE-BINDING PROTEIN-RELATED"/>
    <property type="match status" value="1"/>
</dbReference>
<dbReference type="InterPro" id="IPR030678">
    <property type="entry name" value="Peptide/Ni-bd"/>
</dbReference>
<keyword evidence="3" id="KW-0813">Transport</keyword>
<keyword evidence="5" id="KW-0472">Membrane</keyword>
<dbReference type="RefSeq" id="WP_106727358.1">
    <property type="nucleotide sequence ID" value="NZ_PXYL01000031.1"/>
</dbReference>
<name>A0A2P7RSC2_9HYPH</name>
<dbReference type="PANTHER" id="PTHR30290">
    <property type="entry name" value="PERIPLASMIC BINDING COMPONENT OF ABC TRANSPORTER"/>
    <property type="match status" value="1"/>
</dbReference>
<dbReference type="Gene3D" id="3.90.76.10">
    <property type="entry name" value="Dipeptide-binding Protein, Domain 1"/>
    <property type="match status" value="1"/>
</dbReference>
<protein>
    <submittedName>
        <fullName evidence="7">Peptide ABC transporter substrate-binding protein</fullName>
    </submittedName>
</protein>
<dbReference type="InterPro" id="IPR000914">
    <property type="entry name" value="SBP_5_dom"/>
</dbReference>
<dbReference type="InterPro" id="IPR039424">
    <property type="entry name" value="SBP_5"/>
</dbReference>
<dbReference type="Proteomes" id="UP000240653">
    <property type="component" value="Unassembled WGS sequence"/>
</dbReference>
<dbReference type="InterPro" id="IPR006311">
    <property type="entry name" value="TAT_signal"/>
</dbReference>
<keyword evidence="5" id="KW-0812">Transmembrane</keyword>
<dbReference type="OrthoDB" id="9803988at2"/>
<evidence type="ECO:0000256" key="3">
    <source>
        <dbReference type="ARBA" id="ARBA00022448"/>
    </source>
</evidence>
<comment type="subcellular location">
    <subcellularLocation>
        <location evidence="1">Periplasm</location>
    </subcellularLocation>
</comment>
<accession>A0A2P7RSC2</accession>
<dbReference type="GO" id="GO:0043190">
    <property type="term" value="C:ATP-binding cassette (ABC) transporter complex"/>
    <property type="evidence" value="ECO:0007669"/>
    <property type="project" value="InterPro"/>
</dbReference>